<dbReference type="EMBL" id="CP001687">
    <property type="protein sequence ID" value="ACV12068.1"/>
    <property type="molecule type" value="Genomic_DNA"/>
</dbReference>
<evidence type="ECO:0000313" key="3">
    <source>
        <dbReference type="Proteomes" id="UP000002071"/>
    </source>
</evidence>
<protein>
    <submittedName>
        <fullName evidence="2">Uncharacterized protein</fullName>
    </submittedName>
</protein>
<dbReference type="AlphaFoldDB" id="C7NSZ3"/>
<accession>C7NSZ3</accession>
<feature type="compositionally biased region" description="Polar residues" evidence="1">
    <location>
        <begin position="16"/>
        <end position="32"/>
    </location>
</feature>
<name>C7NSZ3_HALUD</name>
<dbReference type="Proteomes" id="UP000002071">
    <property type="component" value="Chromosome"/>
</dbReference>
<reference evidence="2 3" key="1">
    <citation type="journal article" date="2009" name="Stand. Genomic Sci.">
        <title>Complete genome sequence of Halorhabdus utahensis type strain (AX-2).</title>
        <authorList>
            <person name="Anderson I."/>
            <person name="Tindall B.J."/>
            <person name="Pomrenke H."/>
            <person name="Goker M."/>
            <person name="Lapidus A."/>
            <person name="Nolan M."/>
            <person name="Copeland A."/>
            <person name="Glavina Del Rio T."/>
            <person name="Chen F."/>
            <person name="Tice H."/>
            <person name="Cheng J.F."/>
            <person name="Lucas S."/>
            <person name="Chertkov O."/>
            <person name="Bruce D."/>
            <person name="Brettin T."/>
            <person name="Detter J.C."/>
            <person name="Han C."/>
            <person name="Goodwin L."/>
            <person name="Land M."/>
            <person name="Hauser L."/>
            <person name="Chang Y.J."/>
            <person name="Jeffries C.D."/>
            <person name="Pitluck S."/>
            <person name="Pati A."/>
            <person name="Mavromatis K."/>
            <person name="Ivanova N."/>
            <person name="Ovchinnikova G."/>
            <person name="Chen A."/>
            <person name="Palaniappan K."/>
            <person name="Chain P."/>
            <person name="Rohde M."/>
            <person name="Bristow J."/>
            <person name="Eisen J.A."/>
            <person name="Markowitz V."/>
            <person name="Hugenholtz P."/>
            <person name="Kyrpides N.C."/>
            <person name="Klenk H.P."/>
        </authorList>
    </citation>
    <scope>NUCLEOTIDE SEQUENCE [LARGE SCALE GENOMIC DNA]</scope>
    <source>
        <strain evidence="3">DSM 12940 / JCM 11049 / AX-2</strain>
    </source>
</reference>
<proteinExistence type="predicted"/>
<feature type="region of interest" description="Disordered" evidence="1">
    <location>
        <begin position="1"/>
        <end position="41"/>
    </location>
</feature>
<evidence type="ECO:0000256" key="1">
    <source>
        <dbReference type="SAM" id="MobiDB-lite"/>
    </source>
</evidence>
<dbReference type="RefSeq" id="WP_015789640.1">
    <property type="nucleotide sequence ID" value="NC_013158.1"/>
</dbReference>
<organism evidence="2 3">
    <name type="scientific">Halorhabdus utahensis (strain DSM 12940 / JCM 11049 / AX-2)</name>
    <dbReference type="NCBI Taxonomy" id="519442"/>
    <lineage>
        <taxon>Archaea</taxon>
        <taxon>Methanobacteriati</taxon>
        <taxon>Methanobacteriota</taxon>
        <taxon>Stenosarchaea group</taxon>
        <taxon>Halobacteria</taxon>
        <taxon>Halobacteriales</taxon>
        <taxon>Haloarculaceae</taxon>
        <taxon>Halorhabdus</taxon>
    </lineage>
</organism>
<sequence length="126" mass="14075">MSQNRPAEPDIDELSDTTVQHKTGSGYSITGHTTDDGFAVHYETPDRHEPYGDWDWIAVYRGNEVPDDADLGNYINWNWTCPNEQCGHTGIATIPNAAHESGEAYTLVYFTWKWNVVATDTITAPA</sequence>
<dbReference type="HOGENOM" id="CLU_1976480_0_0_2"/>
<evidence type="ECO:0000313" key="2">
    <source>
        <dbReference type="EMBL" id="ACV12068.1"/>
    </source>
</evidence>
<dbReference type="GeneID" id="8384190"/>
<dbReference type="KEGG" id="hut:Huta_1899"/>
<gene>
    <name evidence="2" type="ordered locus">Huta_1899</name>
</gene>
<keyword evidence="3" id="KW-1185">Reference proteome</keyword>